<evidence type="ECO:0000313" key="3">
    <source>
        <dbReference type="Proteomes" id="UP000237000"/>
    </source>
</evidence>
<reference evidence="3" key="1">
    <citation type="submission" date="2016-06" db="EMBL/GenBank/DDBJ databases">
        <title>Parallel loss of symbiosis genes in relatives of nitrogen-fixing non-legume Parasponia.</title>
        <authorList>
            <person name="Van Velzen R."/>
            <person name="Holmer R."/>
            <person name="Bu F."/>
            <person name="Rutten L."/>
            <person name="Van Zeijl A."/>
            <person name="Liu W."/>
            <person name="Santuari L."/>
            <person name="Cao Q."/>
            <person name="Sharma T."/>
            <person name="Shen D."/>
            <person name="Roswanjaya Y."/>
            <person name="Wardhani T."/>
            <person name="Kalhor M.S."/>
            <person name="Jansen J."/>
            <person name="Van den Hoogen J."/>
            <person name="Gungor B."/>
            <person name="Hartog M."/>
            <person name="Hontelez J."/>
            <person name="Verver J."/>
            <person name="Yang W.-C."/>
            <person name="Schijlen E."/>
            <person name="Repin R."/>
            <person name="Schilthuizen M."/>
            <person name="Schranz E."/>
            <person name="Heidstra R."/>
            <person name="Miyata K."/>
            <person name="Fedorova E."/>
            <person name="Kohlen W."/>
            <person name="Bisseling T."/>
            <person name="Smit S."/>
            <person name="Geurts R."/>
        </authorList>
    </citation>
    <scope>NUCLEOTIDE SEQUENCE [LARGE SCALE GENOMIC DNA]</scope>
    <source>
        <strain evidence="3">cv. RG33-2</strain>
    </source>
</reference>
<proteinExistence type="predicted"/>
<keyword evidence="1" id="KW-1133">Transmembrane helix</keyword>
<evidence type="ECO:0000256" key="1">
    <source>
        <dbReference type="SAM" id="Phobius"/>
    </source>
</evidence>
<dbReference type="AlphaFoldDB" id="A0A2P5EFK5"/>
<dbReference type="EMBL" id="JXTC01000164">
    <property type="protein sequence ID" value="PON84333.1"/>
    <property type="molecule type" value="Genomic_DNA"/>
</dbReference>
<organism evidence="2 3">
    <name type="scientific">Trema orientale</name>
    <name type="common">Charcoal tree</name>
    <name type="synonym">Celtis orientalis</name>
    <dbReference type="NCBI Taxonomy" id="63057"/>
    <lineage>
        <taxon>Eukaryota</taxon>
        <taxon>Viridiplantae</taxon>
        <taxon>Streptophyta</taxon>
        <taxon>Embryophyta</taxon>
        <taxon>Tracheophyta</taxon>
        <taxon>Spermatophyta</taxon>
        <taxon>Magnoliopsida</taxon>
        <taxon>eudicotyledons</taxon>
        <taxon>Gunneridae</taxon>
        <taxon>Pentapetalae</taxon>
        <taxon>rosids</taxon>
        <taxon>fabids</taxon>
        <taxon>Rosales</taxon>
        <taxon>Cannabaceae</taxon>
        <taxon>Trema</taxon>
    </lineage>
</organism>
<accession>A0A2P5EFK5</accession>
<dbReference type="InParanoid" id="A0A2P5EFK5"/>
<sequence length="38" mass="4290">MKYPSVLSTSHLLKLSLTPPIFASLSLSLSLFFSFFRI</sequence>
<evidence type="ECO:0000313" key="2">
    <source>
        <dbReference type="EMBL" id="PON84333.1"/>
    </source>
</evidence>
<name>A0A2P5EFK5_TREOI</name>
<comment type="caution">
    <text evidence="2">The sequence shown here is derived from an EMBL/GenBank/DDBJ whole genome shotgun (WGS) entry which is preliminary data.</text>
</comment>
<dbReference type="Proteomes" id="UP000237000">
    <property type="component" value="Unassembled WGS sequence"/>
</dbReference>
<keyword evidence="1" id="KW-0472">Membrane</keyword>
<gene>
    <name evidence="2" type="ORF">TorRG33x02_198980</name>
</gene>
<keyword evidence="3" id="KW-1185">Reference proteome</keyword>
<feature type="transmembrane region" description="Helical" evidence="1">
    <location>
        <begin position="20"/>
        <end position="36"/>
    </location>
</feature>
<keyword evidence="1" id="KW-0812">Transmembrane</keyword>
<protein>
    <submittedName>
        <fullName evidence="2">Uncharacterized protein</fullName>
    </submittedName>
</protein>